<dbReference type="Proteomes" id="UP000596351">
    <property type="component" value="Chromosome"/>
</dbReference>
<feature type="transmembrane region" description="Helical" evidence="1">
    <location>
        <begin position="92"/>
        <end position="116"/>
    </location>
</feature>
<accession>A0ABX7F090</accession>
<name>A0ABX7F090_9HYPH</name>
<evidence type="ECO:0000256" key="1">
    <source>
        <dbReference type="SAM" id="Phobius"/>
    </source>
</evidence>
<feature type="transmembrane region" description="Helical" evidence="1">
    <location>
        <begin position="50"/>
        <end position="71"/>
    </location>
</feature>
<proteinExistence type="predicted"/>
<keyword evidence="3" id="KW-1185">Reference proteome</keyword>
<feature type="transmembrane region" description="Helical" evidence="1">
    <location>
        <begin position="20"/>
        <end position="38"/>
    </location>
</feature>
<sequence length="121" mass="13114">MADYREISQAYAQSGINAGFILNGGAAVACLSQFADLYPLELLDKFTVGMLAWAGGVFLAALVWAIAFVSARYVDKADDESNQQHIETSNKWMFAGLILVLMSYVCFVGGVISIALQFDAF</sequence>
<dbReference type="PROSITE" id="PS51257">
    <property type="entry name" value="PROKAR_LIPOPROTEIN"/>
    <property type="match status" value="1"/>
</dbReference>
<keyword evidence="1" id="KW-1133">Transmembrane helix</keyword>
<dbReference type="EMBL" id="CP032405">
    <property type="protein sequence ID" value="QRF53117.1"/>
    <property type="molecule type" value="Genomic_DNA"/>
</dbReference>
<gene>
    <name evidence="2" type="ORF">D4A92_17575</name>
</gene>
<evidence type="ECO:0000313" key="2">
    <source>
        <dbReference type="EMBL" id="QRF53117.1"/>
    </source>
</evidence>
<dbReference type="RefSeq" id="WP_203016197.1">
    <property type="nucleotide sequence ID" value="NZ_CP032405.1"/>
</dbReference>
<keyword evidence="1" id="KW-0472">Membrane</keyword>
<keyword evidence="1" id="KW-0812">Transmembrane</keyword>
<reference evidence="2 3" key="1">
    <citation type="submission" date="2018-09" db="EMBL/GenBank/DDBJ databases">
        <title>Rhizobium sp. MAE2-X.</title>
        <authorList>
            <person name="Lee Y."/>
            <person name="Jeon C.O."/>
        </authorList>
    </citation>
    <scope>NUCLEOTIDE SEQUENCE [LARGE SCALE GENOMIC DNA]</scope>
    <source>
        <strain evidence="2 3">MAE2-X</strain>
    </source>
</reference>
<evidence type="ECO:0000313" key="3">
    <source>
        <dbReference type="Proteomes" id="UP000596351"/>
    </source>
</evidence>
<organism evidence="2 3">
    <name type="scientific">Rhizobium rosettiformans</name>
    <dbReference type="NCBI Taxonomy" id="1368430"/>
    <lineage>
        <taxon>Bacteria</taxon>
        <taxon>Pseudomonadati</taxon>
        <taxon>Pseudomonadota</taxon>
        <taxon>Alphaproteobacteria</taxon>
        <taxon>Hyphomicrobiales</taxon>
        <taxon>Rhizobiaceae</taxon>
        <taxon>Rhizobium/Agrobacterium group</taxon>
        <taxon>Rhizobium</taxon>
    </lineage>
</organism>
<protein>
    <submittedName>
        <fullName evidence="2">Uncharacterized protein</fullName>
    </submittedName>
</protein>